<sequence>VHDLAIYIAQSCIRYQRMVYEKFAIEVPTFARYFATKLEEIYRMLGGRLGQEDP</sequence>
<name>A0ABS8VGB5_DATST</name>
<dbReference type="Proteomes" id="UP000823775">
    <property type="component" value="Unassembled WGS sequence"/>
</dbReference>
<dbReference type="EMBL" id="JACEIK010004414">
    <property type="protein sequence ID" value="MCD9645391.1"/>
    <property type="molecule type" value="Genomic_DNA"/>
</dbReference>
<organism evidence="1 2">
    <name type="scientific">Datura stramonium</name>
    <name type="common">Jimsonweed</name>
    <name type="synonym">Common thornapple</name>
    <dbReference type="NCBI Taxonomy" id="4076"/>
    <lineage>
        <taxon>Eukaryota</taxon>
        <taxon>Viridiplantae</taxon>
        <taxon>Streptophyta</taxon>
        <taxon>Embryophyta</taxon>
        <taxon>Tracheophyta</taxon>
        <taxon>Spermatophyta</taxon>
        <taxon>Magnoliopsida</taxon>
        <taxon>eudicotyledons</taxon>
        <taxon>Gunneridae</taxon>
        <taxon>Pentapetalae</taxon>
        <taxon>asterids</taxon>
        <taxon>lamiids</taxon>
        <taxon>Solanales</taxon>
        <taxon>Solanaceae</taxon>
        <taxon>Solanoideae</taxon>
        <taxon>Datureae</taxon>
        <taxon>Datura</taxon>
    </lineage>
</organism>
<reference evidence="1 2" key="1">
    <citation type="journal article" date="2021" name="BMC Genomics">
        <title>Datura genome reveals duplications of psychoactive alkaloid biosynthetic genes and high mutation rate following tissue culture.</title>
        <authorList>
            <person name="Rajewski A."/>
            <person name="Carter-House D."/>
            <person name="Stajich J."/>
            <person name="Litt A."/>
        </authorList>
    </citation>
    <scope>NUCLEOTIDE SEQUENCE [LARGE SCALE GENOMIC DNA]</scope>
    <source>
        <strain evidence="1">AR-01</strain>
    </source>
</reference>
<comment type="caution">
    <text evidence="1">The sequence shown here is derived from an EMBL/GenBank/DDBJ whole genome shotgun (WGS) entry which is preliminary data.</text>
</comment>
<evidence type="ECO:0000313" key="2">
    <source>
        <dbReference type="Proteomes" id="UP000823775"/>
    </source>
</evidence>
<feature type="non-terminal residue" evidence="1">
    <location>
        <position position="1"/>
    </location>
</feature>
<evidence type="ECO:0000313" key="1">
    <source>
        <dbReference type="EMBL" id="MCD9645391.1"/>
    </source>
</evidence>
<accession>A0ABS8VGB5</accession>
<keyword evidence="2" id="KW-1185">Reference proteome</keyword>
<gene>
    <name evidence="1" type="ORF">HAX54_034268</name>
</gene>
<proteinExistence type="predicted"/>
<protein>
    <submittedName>
        <fullName evidence="1">Uncharacterized protein</fullName>
    </submittedName>
</protein>